<keyword evidence="5" id="KW-1185">Reference proteome</keyword>
<dbReference type="GO" id="GO:0060294">
    <property type="term" value="P:cilium movement involved in cell motility"/>
    <property type="evidence" value="ECO:0007669"/>
    <property type="project" value="UniProtKB-UniRule"/>
</dbReference>
<dbReference type="Pfam" id="PF03148">
    <property type="entry name" value="Tektin"/>
    <property type="match status" value="1"/>
</dbReference>
<protein>
    <recommendedName>
        <fullName evidence="4">Tektin</fullName>
    </recommendedName>
</protein>
<comment type="subcellular location">
    <subcellularLocation>
        <location evidence="4">Cytoplasm</location>
        <location evidence="4">Cytoskeleton</location>
        <location evidence="4">Cilium axoneme</location>
    </subcellularLocation>
</comment>
<keyword evidence="4" id="KW-0282">Flagellum</keyword>
<dbReference type="InterPro" id="IPR000435">
    <property type="entry name" value="Tektins"/>
</dbReference>
<dbReference type="AlphaFoldDB" id="A0A8B8G7N1"/>
<dbReference type="PANTHER" id="PTHR19960:SF12">
    <property type="entry name" value="TEKTIN-4"/>
    <property type="match status" value="1"/>
</dbReference>
<dbReference type="RefSeq" id="XP_025418878.1">
    <property type="nucleotide sequence ID" value="XM_025563093.1"/>
</dbReference>
<proteinExistence type="inferred from homology"/>
<organism evidence="5 6">
    <name type="scientific">Sipha flava</name>
    <name type="common">yellow sugarcane aphid</name>
    <dbReference type="NCBI Taxonomy" id="143950"/>
    <lineage>
        <taxon>Eukaryota</taxon>
        <taxon>Metazoa</taxon>
        <taxon>Ecdysozoa</taxon>
        <taxon>Arthropoda</taxon>
        <taxon>Hexapoda</taxon>
        <taxon>Insecta</taxon>
        <taxon>Pterygota</taxon>
        <taxon>Neoptera</taxon>
        <taxon>Paraneoptera</taxon>
        <taxon>Hemiptera</taxon>
        <taxon>Sternorrhyncha</taxon>
        <taxon>Aphidomorpha</taxon>
        <taxon>Aphidoidea</taxon>
        <taxon>Aphididae</taxon>
        <taxon>Sipha</taxon>
    </lineage>
</organism>
<keyword evidence="4" id="KW-0969">Cilium</keyword>
<name>A0A8B8G7N1_9HEMI</name>
<dbReference type="GO" id="GO:0005930">
    <property type="term" value="C:axoneme"/>
    <property type="evidence" value="ECO:0007669"/>
    <property type="project" value="UniProtKB-SubCell"/>
</dbReference>
<dbReference type="GeneID" id="112689399"/>
<reference evidence="6" key="1">
    <citation type="submission" date="2025-08" db="UniProtKB">
        <authorList>
            <consortium name="RefSeq"/>
        </authorList>
    </citation>
    <scope>IDENTIFICATION</scope>
    <source>
        <tissue evidence="6">Whole body</tissue>
    </source>
</reference>
<keyword evidence="4" id="KW-0966">Cell projection</keyword>
<dbReference type="GO" id="GO:0005634">
    <property type="term" value="C:nucleus"/>
    <property type="evidence" value="ECO:0007669"/>
    <property type="project" value="TreeGrafter"/>
</dbReference>
<dbReference type="Proteomes" id="UP000694846">
    <property type="component" value="Unplaced"/>
</dbReference>
<accession>A0A8B8G7N1</accession>
<dbReference type="PANTHER" id="PTHR19960">
    <property type="entry name" value="TEKTIN"/>
    <property type="match status" value="1"/>
</dbReference>
<evidence type="ECO:0000313" key="5">
    <source>
        <dbReference type="Proteomes" id="UP000694846"/>
    </source>
</evidence>
<gene>
    <name evidence="6" type="primary">LOC112689399</name>
</gene>
<evidence type="ECO:0000256" key="1">
    <source>
        <dbReference type="ARBA" id="ARBA00007209"/>
    </source>
</evidence>
<keyword evidence="2" id="KW-0963">Cytoplasm</keyword>
<dbReference type="GO" id="GO:0060271">
    <property type="term" value="P:cilium assembly"/>
    <property type="evidence" value="ECO:0007669"/>
    <property type="project" value="UniProtKB-UniRule"/>
</dbReference>
<evidence type="ECO:0000313" key="6">
    <source>
        <dbReference type="RefSeq" id="XP_025418878.1"/>
    </source>
</evidence>
<dbReference type="GO" id="GO:0015630">
    <property type="term" value="C:microtubule cytoskeleton"/>
    <property type="evidence" value="ECO:0007669"/>
    <property type="project" value="UniProtKB-UniRule"/>
</dbReference>
<keyword evidence="3" id="KW-0175">Coiled coil</keyword>
<dbReference type="InterPro" id="IPR048256">
    <property type="entry name" value="Tektin-like"/>
</dbReference>
<evidence type="ECO:0000256" key="4">
    <source>
        <dbReference type="RuleBase" id="RU367040"/>
    </source>
</evidence>
<dbReference type="OrthoDB" id="5788000at2759"/>
<evidence type="ECO:0000256" key="3">
    <source>
        <dbReference type="ARBA" id="ARBA00023054"/>
    </source>
</evidence>
<evidence type="ECO:0000256" key="2">
    <source>
        <dbReference type="ARBA" id="ARBA00022490"/>
    </source>
</evidence>
<sequence>MANTCLSGFLMERPSHDWTVDAKQSLKESALFRSNILNDVLISSSKSLRDQADAVDTALARTISDTHNVRLTMENELKQVVNRLADSEKIITNLLHIMSNLEKGKMVAESRLNNRLKRPGAEQNCDDKAQLRLISELHKLDLQLHSMNEEIKKSKTAHLELQKARYLLEDEVRVKRKTIWVDCIRCQKVRTFYPSVNALIGH</sequence>
<comment type="similarity">
    <text evidence="1 4">Belongs to the tektin family.</text>
</comment>